<gene>
    <name evidence="3" type="primary">Mpnd</name>
    <name evidence="3" type="ORF">SERLUN_R07645</name>
</gene>
<protein>
    <submittedName>
        <fullName evidence="3">MPND protein</fullName>
    </submittedName>
</protein>
<dbReference type="InterPro" id="IPR040843">
    <property type="entry name" value="RAMA"/>
</dbReference>
<sequence>GKAGGGTRGAVLTRRGITLRVLLRDGLLEPGRGVLSIYYLGKKFVGDLGSDGTITWQETGQVFNSPSAWATHCKRLVNPAKKSGCGWASVRYKGQKLDQYKAVWLRKHQPNVPPPEESLASEGEEEEMPEDEEEEASREGRVAVPEPAAPKKPEERSKKQQQCKGLAEPAGMDLSAPGKRLEVKPRVPVRYCTLGTRDSARNPQTLVEVTSFSAINKFQPFNVAISSNVLLLLDFHSHLTRSEVVGYLGGRWDTNTQLLTVLRAFPCRTRLGDAEAAGAVEEEPLLVPPGPYYRGNPGVESKIAPFWVMPPPEQRPNDYGIPMDVEVTYIQDGFLTNDVVQEMTLLVEFYKGAPDLVKFQELWSQDQTYLDKLKGSLASRTPKEQSFTHVLEQIYSLLK</sequence>
<dbReference type="Gene3D" id="3.40.140.10">
    <property type="entry name" value="Cytidine Deaminase, domain 2"/>
    <property type="match status" value="1"/>
</dbReference>
<dbReference type="OrthoDB" id="167806at2759"/>
<name>A0A7L1CSF5_9PASS</name>
<organism evidence="3 4">
    <name type="scientific">Serilophus lunatus</name>
    <name type="common">silver-breasted broadbill</name>
    <dbReference type="NCBI Taxonomy" id="239386"/>
    <lineage>
        <taxon>Eukaryota</taxon>
        <taxon>Metazoa</taxon>
        <taxon>Chordata</taxon>
        <taxon>Craniata</taxon>
        <taxon>Vertebrata</taxon>
        <taxon>Euteleostomi</taxon>
        <taxon>Archelosauria</taxon>
        <taxon>Archosauria</taxon>
        <taxon>Dinosauria</taxon>
        <taxon>Saurischia</taxon>
        <taxon>Theropoda</taxon>
        <taxon>Coelurosauria</taxon>
        <taxon>Aves</taxon>
        <taxon>Neognathae</taxon>
        <taxon>Neoaves</taxon>
        <taxon>Telluraves</taxon>
        <taxon>Australaves</taxon>
        <taxon>Passeriformes</taxon>
        <taxon>Eurylaimidae</taxon>
        <taxon>Serilophus</taxon>
    </lineage>
</organism>
<feature type="compositionally biased region" description="Acidic residues" evidence="1">
    <location>
        <begin position="122"/>
        <end position="136"/>
    </location>
</feature>
<evidence type="ECO:0000256" key="1">
    <source>
        <dbReference type="SAM" id="MobiDB-lite"/>
    </source>
</evidence>
<feature type="compositionally biased region" description="Basic and acidic residues" evidence="1">
    <location>
        <begin position="149"/>
        <end position="158"/>
    </location>
</feature>
<reference evidence="3 4" key="1">
    <citation type="submission" date="2019-09" db="EMBL/GenBank/DDBJ databases">
        <title>Bird 10,000 Genomes (B10K) Project - Family phase.</title>
        <authorList>
            <person name="Zhang G."/>
        </authorList>
    </citation>
    <scope>NUCLEOTIDE SEQUENCE [LARGE SCALE GENOMIC DNA]</scope>
    <source>
        <strain evidence="3">B10K-DU-002-03</strain>
        <tissue evidence="3">Muscle</tissue>
    </source>
</reference>
<feature type="non-terminal residue" evidence="3">
    <location>
        <position position="1"/>
    </location>
</feature>
<evidence type="ECO:0000313" key="3">
    <source>
        <dbReference type="EMBL" id="NXM68589.1"/>
    </source>
</evidence>
<evidence type="ECO:0000313" key="4">
    <source>
        <dbReference type="Proteomes" id="UP000553648"/>
    </source>
</evidence>
<accession>A0A7L1CSF5</accession>
<keyword evidence="4" id="KW-1185">Reference proteome</keyword>
<dbReference type="EMBL" id="VXBA01001570">
    <property type="protein sequence ID" value="NXM68589.1"/>
    <property type="molecule type" value="Genomic_DNA"/>
</dbReference>
<proteinExistence type="predicted"/>
<comment type="caution">
    <text evidence="3">The sequence shown here is derived from an EMBL/GenBank/DDBJ whole genome shotgun (WGS) entry which is preliminary data.</text>
</comment>
<feature type="non-terminal residue" evidence="3">
    <location>
        <position position="399"/>
    </location>
</feature>
<feature type="region of interest" description="Disordered" evidence="1">
    <location>
        <begin position="108"/>
        <end position="176"/>
    </location>
</feature>
<feature type="domain" description="RAMA" evidence="2">
    <location>
        <begin position="8"/>
        <end position="109"/>
    </location>
</feature>
<evidence type="ECO:0000259" key="2">
    <source>
        <dbReference type="Pfam" id="PF18755"/>
    </source>
</evidence>
<dbReference type="Pfam" id="PF18755">
    <property type="entry name" value="RAMA"/>
    <property type="match status" value="1"/>
</dbReference>
<dbReference type="Proteomes" id="UP000553648">
    <property type="component" value="Unassembled WGS sequence"/>
</dbReference>
<dbReference type="PANTHER" id="PTHR10410">
    <property type="entry name" value="EUKARYOTIC TRANSLATION INITIATION FACTOR 3 -RELATED"/>
    <property type="match status" value="1"/>
</dbReference>
<dbReference type="AlphaFoldDB" id="A0A7L1CSF5"/>
<dbReference type="InterPro" id="IPR050242">
    <property type="entry name" value="JAMM_MPN+_peptidase_M67A"/>
</dbReference>